<organism evidence="1 2">
    <name type="scientific">Apis cerana cerana</name>
    <name type="common">Oriental honeybee</name>
    <dbReference type="NCBI Taxonomy" id="94128"/>
    <lineage>
        <taxon>Eukaryota</taxon>
        <taxon>Metazoa</taxon>
        <taxon>Ecdysozoa</taxon>
        <taxon>Arthropoda</taxon>
        <taxon>Hexapoda</taxon>
        <taxon>Insecta</taxon>
        <taxon>Pterygota</taxon>
        <taxon>Neoptera</taxon>
        <taxon>Endopterygota</taxon>
        <taxon>Hymenoptera</taxon>
        <taxon>Apocrita</taxon>
        <taxon>Aculeata</taxon>
        <taxon>Apoidea</taxon>
        <taxon>Anthophila</taxon>
        <taxon>Apidae</taxon>
        <taxon>Apis</taxon>
    </lineage>
</organism>
<gene>
    <name evidence="1" type="ORF">APICC_03019</name>
</gene>
<accession>A0A2A3EFT6</accession>
<dbReference type="EMBL" id="KZ288271">
    <property type="protein sequence ID" value="PBC29851.1"/>
    <property type="molecule type" value="Genomic_DNA"/>
</dbReference>
<keyword evidence="2" id="KW-1185">Reference proteome</keyword>
<dbReference type="AlphaFoldDB" id="A0A2A3EFT6"/>
<name>A0A2A3EFT6_APICC</name>
<dbReference type="Proteomes" id="UP000242457">
    <property type="component" value="Unassembled WGS sequence"/>
</dbReference>
<reference evidence="1 2" key="1">
    <citation type="submission" date="2014-07" db="EMBL/GenBank/DDBJ databases">
        <title>Genomic and transcriptomic analysis on Apis cerana provide comprehensive insights into honey bee biology.</title>
        <authorList>
            <person name="Diao Q."/>
            <person name="Sun L."/>
            <person name="Zheng H."/>
            <person name="Zheng H."/>
            <person name="Xu S."/>
            <person name="Wang S."/>
            <person name="Zeng Z."/>
            <person name="Hu F."/>
            <person name="Su S."/>
            <person name="Wu J."/>
        </authorList>
    </citation>
    <scope>NUCLEOTIDE SEQUENCE [LARGE SCALE GENOMIC DNA]</scope>
    <source>
        <tissue evidence="1">Pupae without intestine</tissue>
    </source>
</reference>
<protein>
    <submittedName>
        <fullName evidence="1">Uncharacterized protein</fullName>
    </submittedName>
</protein>
<proteinExistence type="predicted"/>
<evidence type="ECO:0000313" key="2">
    <source>
        <dbReference type="Proteomes" id="UP000242457"/>
    </source>
</evidence>
<sequence length="124" mass="14451">MFPTIPIIVKLKTAMEYVLHAEKKLSLMDSSLHFFFTSKCVQRRTFQIELDDIITFPNLISIRRADSSECCNWKKPKAEEKISRIVQCCLSSTEALMLQTSCQSNYDDLQNYKYQVLMGEKEIL</sequence>
<dbReference type="OrthoDB" id="7551871at2759"/>
<evidence type="ECO:0000313" key="1">
    <source>
        <dbReference type="EMBL" id="PBC29851.1"/>
    </source>
</evidence>